<evidence type="ECO:0000313" key="4">
    <source>
        <dbReference type="EMBL" id="RMI20514.1"/>
    </source>
</evidence>
<dbReference type="InterPro" id="IPR000073">
    <property type="entry name" value="AB_hydrolase_1"/>
</dbReference>
<dbReference type="Gene3D" id="3.40.50.1820">
    <property type="entry name" value="alpha/beta hydrolase"/>
    <property type="match status" value="1"/>
</dbReference>
<dbReference type="GO" id="GO:0016020">
    <property type="term" value="C:membrane"/>
    <property type="evidence" value="ECO:0007669"/>
    <property type="project" value="TreeGrafter"/>
</dbReference>
<dbReference type="InterPro" id="IPR050266">
    <property type="entry name" value="AB_hydrolase_sf"/>
</dbReference>
<comment type="caution">
    <text evidence="3">The sequence shown here is derived from an EMBL/GenBank/DDBJ whole genome shotgun (WGS) entry which is preliminary data.</text>
</comment>
<dbReference type="SUPFAM" id="SSF53474">
    <property type="entry name" value="alpha/beta-Hydrolases"/>
    <property type="match status" value="1"/>
</dbReference>
<evidence type="ECO:0000313" key="6">
    <source>
        <dbReference type="Proteomes" id="UP000278036"/>
    </source>
</evidence>
<dbReference type="InParanoid" id="A0A3A9JHT4"/>
<dbReference type="GO" id="GO:0016787">
    <property type="term" value="F:hydrolase activity"/>
    <property type="evidence" value="ECO:0007669"/>
    <property type="project" value="UniProtKB-KW"/>
</dbReference>
<dbReference type="EMBL" id="RAQU01000030">
    <property type="protein sequence ID" value="RKK04851.1"/>
    <property type="molecule type" value="Genomic_DNA"/>
</dbReference>
<name>A0A3A9JHT4_9PROT</name>
<accession>A0A3A9JHT4</accession>
<dbReference type="Proteomes" id="UP000278036">
    <property type="component" value="Unassembled WGS sequence"/>
</dbReference>
<dbReference type="EMBL" id="RFLX01000011">
    <property type="protein sequence ID" value="RMI20514.1"/>
    <property type="molecule type" value="Genomic_DNA"/>
</dbReference>
<evidence type="ECO:0000313" key="5">
    <source>
        <dbReference type="Proteomes" id="UP000274097"/>
    </source>
</evidence>
<dbReference type="AlphaFoldDB" id="A0A3A9JHT4"/>
<evidence type="ECO:0000259" key="2">
    <source>
        <dbReference type="Pfam" id="PF00561"/>
    </source>
</evidence>
<protein>
    <submittedName>
        <fullName evidence="3">Alpha/beta fold hydrolase</fullName>
    </submittedName>
</protein>
<dbReference type="InterPro" id="IPR029058">
    <property type="entry name" value="AB_hydrolase_fold"/>
</dbReference>
<keyword evidence="5" id="KW-1185">Reference proteome</keyword>
<reference evidence="3 6" key="1">
    <citation type="submission" date="2018-09" db="EMBL/GenBank/DDBJ databases">
        <title>Roseomonas sp. nov., isolated from feces of Tibetan antelopes in the Qinghai-Tibet plateau, China.</title>
        <authorList>
            <person name="Tian Z."/>
        </authorList>
    </citation>
    <scope>NUCLEOTIDE SEQUENCE [LARGE SCALE GENOMIC DNA]</scope>
    <source>
        <strain evidence="4 5">Z23</strain>
        <strain evidence="3 6">Z24</strain>
    </source>
</reference>
<dbReference type="Pfam" id="PF00561">
    <property type="entry name" value="Abhydrolase_1"/>
    <property type="match status" value="1"/>
</dbReference>
<gene>
    <name evidence="3" type="ORF">D6Z83_07335</name>
    <name evidence="4" type="ORF">EBE87_15335</name>
</gene>
<sequence>MHYHHNDWAFNAIGHSGVPGLAMGGDAVSDPPKFAGGGRGFRNRRPGQRMTETLVDTGFQQIDVNGLTFRCRLDGREGAPWMVFSNSLLTNLSLWDAQVAAFGDRFRILRYDQRGHGGTAVPPGPASLDQLTEDAAALMRHFGISGAIFVGVSMGAATAFYMAARHPDLVAAVVASDGQSRTAPGGAQAWQERIDFARQNGMPAFADATLKRWFSPAALAAQGPALPLVHEMVLNTPENGFVACAQALQSYDIHGALPGLRQPVLLIAGEKDGAMPKSMQELAGIIPDSSYVEIPGAGHLPCIEEPEAFNTAMRRFLDEKLAPAGRG</sequence>
<feature type="domain" description="AB hydrolase-1" evidence="2">
    <location>
        <begin position="80"/>
        <end position="306"/>
    </location>
</feature>
<dbReference type="Proteomes" id="UP000274097">
    <property type="component" value="Unassembled WGS sequence"/>
</dbReference>
<keyword evidence="1 3" id="KW-0378">Hydrolase</keyword>
<evidence type="ECO:0000313" key="3">
    <source>
        <dbReference type="EMBL" id="RKK04851.1"/>
    </source>
</evidence>
<dbReference type="PANTHER" id="PTHR43798">
    <property type="entry name" value="MONOACYLGLYCEROL LIPASE"/>
    <property type="match status" value="1"/>
</dbReference>
<organism evidence="3 6">
    <name type="scientific">Teichococcus wenyumeiae</name>
    <dbReference type="NCBI Taxonomy" id="2478470"/>
    <lineage>
        <taxon>Bacteria</taxon>
        <taxon>Pseudomonadati</taxon>
        <taxon>Pseudomonadota</taxon>
        <taxon>Alphaproteobacteria</taxon>
        <taxon>Acetobacterales</taxon>
        <taxon>Roseomonadaceae</taxon>
        <taxon>Roseomonas</taxon>
    </lineage>
</organism>
<dbReference type="PRINTS" id="PR00111">
    <property type="entry name" value="ABHYDROLASE"/>
</dbReference>
<evidence type="ECO:0000256" key="1">
    <source>
        <dbReference type="ARBA" id="ARBA00022801"/>
    </source>
</evidence>
<proteinExistence type="predicted"/>
<dbReference type="PANTHER" id="PTHR43798:SF31">
    <property type="entry name" value="AB HYDROLASE SUPERFAMILY PROTEIN YCLE"/>
    <property type="match status" value="1"/>
</dbReference>